<evidence type="ECO:0000313" key="1">
    <source>
        <dbReference type="EMBL" id="GBM11010.1"/>
    </source>
</evidence>
<dbReference type="Proteomes" id="UP000499080">
    <property type="component" value="Unassembled WGS sequence"/>
</dbReference>
<sequence>MFPNTTTPGPKGLKQSDFIAMSETWKYEDELINMELFELKAFMNNTLKGKSDQQERKCRGVASYRNLNSVADYTALFHLPRNICTLSSLGNAVRSAFYSGSGTDCSQNERCGVRRADIVLLHNNTIPAALRTQQLLQRFRGSWEMFAHSAYSPGVVTPFSGLGLDDEQYALGAGQRQRLVGPTVRQTPPEVSLSPALRFPAYSKRRYYGLDCSPLG</sequence>
<comment type="caution">
    <text evidence="1">The sequence shown here is derived from an EMBL/GenBank/DDBJ whole genome shotgun (WGS) entry which is preliminary data.</text>
</comment>
<dbReference type="EMBL" id="BGPR01000293">
    <property type="protein sequence ID" value="GBM11010.1"/>
    <property type="molecule type" value="Genomic_DNA"/>
</dbReference>
<accession>A0A4Y2D2R2</accession>
<reference evidence="1 2" key="1">
    <citation type="journal article" date="2019" name="Sci. Rep.">
        <title>Orb-weaving spider Araneus ventricosus genome elucidates the spidroin gene catalogue.</title>
        <authorList>
            <person name="Kono N."/>
            <person name="Nakamura H."/>
            <person name="Ohtoshi R."/>
            <person name="Moran D.A.P."/>
            <person name="Shinohara A."/>
            <person name="Yoshida Y."/>
            <person name="Fujiwara M."/>
            <person name="Mori M."/>
            <person name="Tomita M."/>
            <person name="Arakawa K."/>
        </authorList>
    </citation>
    <scope>NUCLEOTIDE SEQUENCE [LARGE SCALE GENOMIC DNA]</scope>
</reference>
<gene>
    <name evidence="1" type="ORF">AVEN_1342_1</name>
</gene>
<keyword evidence="2" id="KW-1185">Reference proteome</keyword>
<evidence type="ECO:0000313" key="2">
    <source>
        <dbReference type="Proteomes" id="UP000499080"/>
    </source>
</evidence>
<dbReference type="AlphaFoldDB" id="A0A4Y2D2R2"/>
<organism evidence="1 2">
    <name type="scientific">Araneus ventricosus</name>
    <name type="common">Orbweaver spider</name>
    <name type="synonym">Epeira ventricosa</name>
    <dbReference type="NCBI Taxonomy" id="182803"/>
    <lineage>
        <taxon>Eukaryota</taxon>
        <taxon>Metazoa</taxon>
        <taxon>Ecdysozoa</taxon>
        <taxon>Arthropoda</taxon>
        <taxon>Chelicerata</taxon>
        <taxon>Arachnida</taxon>
        <taxon>Araneae</taxon>
        <taxon>Araneomorphae</taxon>
        <taxon>Entelegynae</taxon>
        <taxon>Araneoidea</taxon>
        <taxon>Araneidae</taxon>
        <taxon>Araneus</taxon>
    </lineage>
</organism>
<proteinExistence type="predicted"/>
<protein>
    <submittedName>
        <fullName evidence="1">Uncharacterized protein</fullName>
    </submittedName>
</protein>
<name>A0A4Y2D2R2_ARAVE</name>